<dbReference type="SUPFAM" id="SSF82771">
    <property type="entry name" value="GIY-YIG endonuclease"/>
    <property type="match status" value="1"/>
</dbReference>
<reference evidence="3 4" key="1">
    <citation type="submission" date="2016-02" db="EMBL/GenBank/DDBJ databases">
        <title>Genome sequence of Tissierella creatinophila DSM 6911.</title>
        <authorList>
            <person name="Poehlein A."/>
            <person name="Daniel R."/>
        </authorList>
    </citation>
    <scope>NUCLEOTIDE SEQUENCE [LARGE SCALE GENOMIC DNA]</scope>
    <source>
        <strain evidence="3 4">DSM 6911</strain>
    </source>
</reference>
<gene>
    <name evidence="3" type="ORF">TICRE_14950</name>
</gene>
<dbReference type="OrthoDB" id="9807770at2"/>
<dbReference type="InterPro" id="IPR050190">
    <property type="entry name" value="UPF0213_domain"/>
</dbReference>
<dbReference type="EMBL" id="LTDM01000023">
    <property type="protein sequence ID" value="OLS02539.1"/>
    <property type="molecule type" value="Genomic_DNA"/>
</dbReference>
<dbReference type="Proteomes" id="UP000186112">
    <property type="component" value="Unassembled WGS sequence"/>
</dbReference>
<evidence type="ECO:0000259" key="2">
    <source>
        <dbReference type="PROSITE" id="PS50164"/>
    </source>
</evidence>
<proteinExistence type="inferred from homology"/>
<dbReference type="RefSeq" id="WP_075726679.1">
    <property type="nucleotide sequence ID" value="NZ_LTDM01000023.1"/>
</dbReference>
<protein>
    <submittedName>
        <fullName evidence="3">GIY-YIG nuclease superfamily protein</fullName>
    </submittedName>
</protein>
<evidence type="ECO:0000256" key="1">
    <source>
        <dbReference type="ARBA" id="ARBA00007435"/>
    </source>
</evidence>
<keyword evidence="4" id="KW-1185">Reference proteome</keyword>
<evidence type="ECO:0000313" key="4">
    <source>
        <dbReference type="Proteomes" id="UP000186112"/>
    </source>
</evidence>
<dbReference type="InterPro" id="IPR000305">
    <property type="entry name" value="GIY-YIG_endonuc"/>
</dbReference>
<comment type="similarity">
    <text evidence="1">Belongs to the UPF0213 family.</text>
</comment>
<dbReference type="AlphaFoldDB" id="A0A1U7M5P4"/>
<dbReference type="Pfam" id="PF01541">
    <property type="entry name" value="GIY-YIG"/>
    <property type="match status" value="1"/>
</dbReference>
<feature type="domain" description="GIY-YIG" evidence="2">
    <location>
        <begin position="1"/>
        <end position="77"/>
    </location>
</feature>
<accession>A0A1U7M5P4</accession>
<evidence type="ECO:0000313" key="3">
    <source>
        <dbReference type="EMBL" id="OLS02539.1"/>
    </source>
</evidence>
<comment type="caution">
    <text evidence="3">The sequence shown here is derived from an EMBL/GenBank/DDBJ whole genome shotgun (WGS) entry which is preliminary data.</text>
</comment>
<dbReference type="Gene3D" id="3.40.1440.10">
    <property type="entry name" value="GIY-YIG endonuclease"/>
    <property type="match status" value="1"/>
</dbReference>
<organism evidence="3 4">
    <name type="scientific">Tissierella creatinophila DSM 6911</name>
    <dbReference type="NCBI Taxonomy" id="1123403"/>
    <lineage>
        <taxon>Bacteria</taxon>
        <taxon>Bacillati</taxon>
        <taxon>Bacillota</taxon>
        <taxon>Tissierellia</taxon>
        <taxon>Tissierellales</taxon>
        <taxon>Tissierellaceae</taxon>
        <taxon>Tissierella</taxon>
    </lineage>
</organism>
<dbReference type="PANTHER" id="PTHR34477:SF1">
    <property type="entry name" value="UPF0213 PROTEIN YHBQ"/>
    <property type="match status" value="1"/>
</dbReference>
<name>A0A1U7M5P4_TISCR</name>
<sequence>MFYVYILRCNDNTLYTGFTVDLERRIKTHNKGMGAKYTRGRLPVELVYKEEYKTKSEALKREYTLKKLNRIQKLKIIKGEKA</sequence>
<dbReference type="PROSITE" id="PS50164">
    <property type="entry name" value="GIY_YIG"/>
    <property type="match status" value="1"/>
</dbReference>
<dbReference type="InterPro" id="IPR035901">
    <property type="entry name" value="GIY-YIG_endonuc_sf"/>
</dbReference>
<dbReference type="SMART" id="SM00465">
    <property type="entry name" value="GIYc"/>
    <property type="match status" value="1"/>
</dbReference>
<dbReference type="CDD" id="cd10456">
    <property type="entry name" value="GIY-YIG_UPF0213"/>
    <property type="match status" value="1"/>
</dbReference>
<dbReference type="PANTHER" id="PTHR34477">
    <property type="entry name" value="UPF0213 PROTEIN YHBQ"/>
    <property type="match status" value="1"/>
</dbReference>